<sequence length="189" mass="20102">MVSDPKRVLLLVAVVGIVIVGSSPNGVNALPLFSNHTGPTEVTVTDFERLDSDCADEMRRYAGSSMGGGKITKTTTIRTNSADADISVWAERTSPKGADMSTFRVHVDSESKGSSDDVCQTAVRYTVVLEFSGGSPEGTLPDAHGLRILWLENGKYAGCSSSVTSPLRSECGRFTPGSQPERTWENATA</sequence>
<dbReference type="Proteomes" id="UP001501729">
    <property type="component" value="Unassembled WGS sequence"/>
</dbReference>
<name>A0AAV3UCN7_9EURY</name>
<evidence type="ECO:0000313" key="2">
    <source>
        <dbReference type="Proteomes" id="UP001501729"/>
    </source>
</evidence>
<protein>
    <recommendedName>
        <fullName evidence="3">Secreted protein</fullName>
    </recommendedName>
</protein>
<proteinExistence type="predicted"/>
<dbReference type="GeneID" id="68611295"/>
<keyword evidence="2" id="KW-1185">Reference proteome</keyword>
<reference evidence="1 2" key="1">
    <citation type="journal article" date="2019" name="Int. J. Syst. Evol. Microbiol.">
        <title>The Global Catalogue of Microorganisms (GCM) 10K type strain sequencing project: providing services to taxonomists for standard genome sequencing and annotation.</title>
        <authorList>
            <consortium name="The Broad Institute Genomics Platform"/>
            <consortium name="The Broad Institute Genome Sequencing Center for Infectious Disease"/>
            <person name="Wu L."/>
            <person name="Ma J."/>
        </authorList>
    </citation>
    <scope>NUCLEOTIDE SEQUENCE [LARGE SCALE GENOMIC DNA]</scope>
    <source>
        <strain evidence="1 2">JCM 17504</strain>
    </source>
</reference>
<comment type="caution">
    <text evidence="1">The sequence shown here is derived from an EMBL/GenBank/DDBJ whole genome shotgun (WGS) entry which is preliminary data.</text>
</comment>
<dbReference type="AlphaFoldDB" id="A0AAV3UCN7"/>
<dbReference type="EMBL" id="BAABKX010000001">
    <property type="protein sequence ID" value="GAA5043164.1"/>
    <property type="molecule type" value="Genomic_DNA"/>
</dbReference>
<organism evidence="1 2">
    <name type="scientific">Haladaptatus pallidirubidus</name>
    <dbReference type="NCBI Taxonomy" id="1008152"/>
    <lineage>
        <taxon>Archaea</taxon>
        <taxon>Methanobacteriati</taxon>
        <taxon>Methanobacteriota</taxon>
        <taxon>Stenosarchaea group</taxon>
        <taxon>Halobacteria</taxon>
        <taxon>Halobacteriales</taxon>
        <taxon>Haladaptataceae</taxon>
        <taxon>Haladaptatus</taxon>
    </lineage>
</organism>
<accession>A0AAV3UCN7</accession>
<dbReference type="RefSeq" id="WP_227775540.1">
    <property type="nucleotide sequence ID" value="NZ_BAABKX010000001.1"/>
</dbReference>
<evidence type="ECO:0008006" key="3">
    <source>
        <dbReference type="Google" id="ProtNLM"/>
    </source>
</evidence>
<evidence type="ECO:0000313" key="1">
    <source>
        <dbReference type="EMBL" id="GAA5043164.1"/>
    </source>
</evidence>
<gene>
    <name evidence="1" type="ORF">GCM10025751_07460</name>
</gene>